<dbReference type="EnsemblMetazoa" id="CapteT193882">
    <property type="protein sequence ID" value="CapteP193882"/>
    <property type="gene ID" value="CapteG193882"/>
</dbReference>
<dbReference type="AlphaFoldDB" id="R7V6T1"/>
<dbReference type="OrthoDB" id="7693256at2759"/>
<organism evidence="1">
    <name type="scientific">Capitella teleta</name>
    <name type="common">Polychaete worm</name>
    <dbReference type="NCBI Taxonomy" id="283909"/>
    <lineage>
        <taxon>Eukaryota</taxon>
        <taxon>Metazoa</taxon>
        <taxon>Spiralia</taxon>
        <taxon>Lophotrochozoa</taxon>
        <taxon>Annelida</taxon>
        <taxon>Polychaeta</taxon>
        <taxon>Sedentaria</taxon>
        <taxon>Scolecida</taxon>
        <taxon>Capitellidae</taxon>
        <taxon>Capitella</taxon>
    </lineage>
</organism>
<name>R7V6T1_CAPTE</name>
<dbReference type="EMBL" id="AMQN01000870">
    <property type="status" value="NOT_ANNOTATED_CDS"/>
    <property type="molecule type" value="Genomic_DNA"/>
</dbReference>
<reference evidence="3" key="1">
    <citation type="submission" date="2012-12" db="EMBL/GenBank/DDBJ databases">
        <authorList>
            <person name="Hellsten U."/>
            <person name="Grimwood J."/>
            <person name="Chapman J.A."/>
            <person name="Shapiro H."/>
            <person name="Aerts A."/>
            <person name="Otillar R.P."/>
            <person name="Terry A.Y."/>
            <person name="Boore J.L."/>
            <person name="Simakov O."/>
            <person name="Marletaz F."/>
            <person name="Cho S.-J."/>
            <person name="Edsinger-Gonzales E."/>
            <person name="Havlak P."/>
            <person name="Kuo D.-H."/>
            <person name="Larsson T."/>
            <person name="Lv J."/>
            <person name="Arendt D."/>
            <person name="Savage R."/>
            <person name="Osoegawa K."/>
            <person name="de Jong P."/>
            <person name="Lindberg D.R."/>
            <person name="Seaver E.C."/>
            <person name="Weisblat D.A."/>
            <person name="Putnam N.H."/>
            <person name="Grigoriev I.V."/>
            <person name="Rokhsar D.S."/>
        </authorList>
    </citation>
    <scope>NUCLEOTIDE SEQUENCE</scope>
    <source>
        <strain evidence="3">I ESC-2004</strain>
    </source>
</reference>
<evidence type="ECO:0000313" key="2">
    <source>
        <dbReference type="EnsemblMetazoa" id="CapteP193882"/>
    </source>
</evidence>
<evidence type="ECO:0000313" key="3">
    <source>
        <dbReference type="Proteomes" id="UP000014760"/>
    </source>
</evidence>
<gene>
    <name evidence="1" type="ORF">CAPTEDRAFT_193882</name>
</gene>
<accession>R7V6T1</accession>
<reference evidence="2" key="3">
    <citation type="submission" date="2015-06" db="UniProtKB">
        <authorList>
            <consortium name="EnsemblMetazoa"/>
        </authorList>
    </citation>
    <scope>IDENTIFICATION</scope>
</reference>
<dbReference type="Proteomes" id="UP000014760">
    <property type="component" value="Unassembled WGS sequence"/>
</dbReference>
<evidence type="ECO:0000313" key="1">
    <source>
        <dbReference type="EMBL" id="ELU11475.1"/>
    </source>
</evidence>
<proteinExistence type="predicted"/>
<dbReference type="Gene3D" id="6.10.250.980">
    <property type="match status" value="1"/>
</dbReference>
<sequence length="240" mass="27923">MFPTGPSEASLEEWRGQDFNSERAANIFFKFTIEIPWTSEDLTSHLINAVCALKNRRHMGPPEFPGFQHLINENEFNNSWDVTEIKRDGCRWVRFNFHVCVKQCAMADQREGTKVFPDKQDVFISGFRDCTSEALRFLIYEEGIRETDPVIKGLKEYLQSVENRDNGNTASNPDKPRDYQHKAEVKFVSEKQNGVSNEGKTDRKRVENFSLLFEDLIERYPRLHNIADDLCELFDSSEID</sequence>
<dbReference type="SUPFAM" id="SSF158457">
    <property type="entry name" value="Orange domain-like"/>
    <property type="match status" value="1"/>
</dbReference>
<keyword evidence="3" id="KW-1185">Reference proteome</keyword>
<dbReference type="HOGENOM" id="CLU_101119_0_0_1"/>
<reference evidence="1 3" key="2">
    <citation type="journal article" date="2013" name="Nature">
        <title>Insights into bilaterian evolution from three spiralian genomes.</title>
        <authorList>
            <person name="Simakov O."/>
            <person name="Marletaz F."/>
            <person name="Cho S.J."/>
            <person name="Edsinger-Gonzales E."/>
            <person name="Havlak P."/>
            <person name="Hellsten U."/>
            <person name="Kuo D.H."/>
            <person name="Larsson T."/>
            <person name="Lv J."/>
            <person name="Arendt D."/>
            <person name="Savage R."/>
            <person name="Osoegawa K."/>
            <person name="de Jong P."/>
            <person name="Grimwood J."/>
            <person name="Chapman J.A."/>
            <person name="Shapiro H."/>
            <person name="Aerts A."/>
            <person name="Otillar R.P."/>
            <person name="Terry A.Y."/>
            <person name="Boore J.L."/>
            <person name="Grigoriev I.V."/>
            <person name="Lindberg D.R."/>
            <person name="Seaver E.C."/>
            <person name="Weisblat D.A."/>
            <person name="Putnam N.H."/>
            <person name="Rokhsar D.S."/>
        </authorList>
    </citation>
    <scope>NUCLEOTIDE SEQUENCE</scope>
    <source>
        <strain evidence="1 3">I ESC-2004</strain>
    </source>
</reference>
<dbReference type="EMBL" id="KB296703">
    <property type="protein sequence ID" value="ELU11475.1"/>
    <property type="molecule type" value="Genomic_DNA"/>
</dbReference>
<protein>
    <submittedName>
        <fullName evidence="1 2">Uncharacterized protein</fullName>
    </submittedName>
</protein>